<evidence type="ECO:0000259" key="3">
    <source>
        <dbReference type="Pfam" id="PF14303"/>
    </source>
</evidence>
<dbReference type="Pfam" id="PF14303">
    <property type="entry name" value="NAM-associated"/>
    <property type="match status" value="1"/>
</dbReference>
<feature type="domain" description="No apical meristem-associated C-terminal" evidence="3">
    <location>
        <begin position="7"/>
        <end position="68"/>
    </location>
</feature>
<protein>
    <recommendedName>
        <fullName evidence="3">No apical meristem-associated C-terminal domain-containing protein</fullName>
    </recommendedName>
</protein>
<dbReference type="InterPro" id="IPR029466">
    <property type="entry name" value="NAM-associated_C"/>
</dbReference>
<feature type="region of interest" description="Disordered" evidence="2">
    <location>
        <begin position="84"/>
        <end position="122"/>
    </location>
</feature>
<evidence type="ECO:0000313" key="4">
    <source>
        <dbReference type="EMBL" id="KNZ60062.1"/>
    </source>
</evidence>
<evidence type="ECO:0000256" key="1">
    <source>
        <dbReference type="SAM" id="Coils"/>
    </source>
</evidence>
<proteinExistence type="predicted"/>
<name>A0A0L6VHM3_9BASI</name>
<comment type="caution">
    <text evidence="4">The sequence shown here is derived from an EMBL/GenBank/DDBJ whole genome shotgun (WGS) entry which is preliminary data.</text>
</comment>
<dbReference type="Proteomes" id="UP000037035">
    <property type="component" value="Unassembled WGS sequence"/>
</dbReference>
<dbReference type="AlphaFoldDB" id="A0A0L6VHM3"/>
<dbReference type="VEuPathDB" id="FungiDB:VP01_1619g2"/>
<keyword evidence="5" id="KW-1185">Reference proteome</keyword>
<reference evidence="4 5" key="1">
    <citation type="submission" date="2015-08" db="EMBL/GenBank/DDBJ databases">
        <title>Next Generation Sequencing and Analysis of the Genome of Puccinia sorghi L Schw, the Causal Agent of Maize Common Rust.</title>
        <authorList>
            <person name="Rochi L."/>
            <person name="Burguener G."/>
            <person name="Darino M."/>
            <person name="Turjanski A."/>
            <person name="Kreff E."/>
            <person name="Dieguez M.J."/>
            <person name="Sacco F."/>
        </authorList>
    </citation>
    <scope>NUCLEOTIDE SEQUENCE [LARGE SCALE GENOMIC DNA]</scope>
    <source>
        <strain evidence="4 5">RO10H11247</strain>
    </source>
</reference>
<evidence type="ECO:0000313" key="5">
    <source>
        <dbReference type="Proteomes" id="UP000037035"/>
    </source>
</evidence>
<feature type="compositionally biased region" description="Polar residues" evidence="2">
    <location>
        <begin position="99"/>
        <end position="114"/>
    </location>
</feature>
<evidence type="ECO:0000256" key="2">
    <source>
        <dbReference type="SAM" id="MobiDB-lite"/>
    </source>
</evidence>
<feature type="coiled-coil region" evidence="1">
    <location>
        <begin position="4"/>
        <end position="55"/>
    </location>
</feature>
<organism evidence="4 5">
    <name type="scientific">Puccinia sorghi</name>
    <dbReference type="NCBI Taxonomy" id="27349"/>
    <lineage>
        <taxon>Eukaryota</taxon>
        <taxon>Fungi</taxon>
        <taxon>Dikarya</taxon>
        <taxon>Basidiomycota</taxon>
        <taxon>Pucciniomycotina</taxon>
        <taxon>Pucciniomycetes</taxon>
        <taxon>Pucciniales</taxon>
        <taxon>Pucciniaceae</taxon>
        <taxon>Puccinia</taxon>
    </lineage>
</organism>
<gene>
    <name evidence="4" type="ORF">VP01_1619g2</name>
</gene>
<accession>A0A0L6VHM3</accession>
<keyword evidence="1" id="KW-0175">Coiled coil</keyword>
<feature type="compositionally biased region" description="Low complexity" evidence="2">
    <location>
        <begin position="87"/>
        <end position="98"/>
    </location>
</feature>
<sequence length="122" mass="13906">MVRANDLQKQTNEIRLKRAAAEELRVALQHAQVQMERKKMENDIMNKDLDSLTDEISRQYFAMKKRKIMDTLKAQEHVHLLDLANNSSQSSIRSSPPQDGNSSASDIDMPNNTRIDPGLESL</sequence>
<dbReference type="EMBL" id="LAVV01006414">
    <property type="protein sequence ID" value="KNZ60062.1"/>
    <property type="molecule type" value="Genomic_DNA"/>
</dbReference>